<proteinExistence type="predicted"/>
<sequence>MKELRRNMLGAGPAPGPNPESWPLLLSATTLTGDEVCNRQGERLGYVRDLMLDMDSGRIRYVVMSCGGFLGMGDRLLAIPWTALDLDVENLCFLLDVDIDRIKSAPGFDKDHWPDMADEQWAGKVRYYYRRLKDGSKSLL</sequence>
<dbReference type="PANTHER" id="PTHR36505">
    <property type="entry name" value="BLR1072 PROTEIN"/>
    <property type="match status" value="1"/>
</dbReference>
<dbReference type="InterPro" id="IPR011033">
    <property type="entry name" value="PRC_barrel-like_sf"/>
</dbReference>
<dbReference type="EMBL" id="QUZK01000033">
    <property type="protein sequence ID" value="RFF30672.1"/>
    <property type="molecule type" value="Genomic_DNA"/>
</dbReference>
<dbReference type="InterPro" id="IPR027275">
    <property type="entry name" value="PRC-brl_dom"/>
</dbReference>
<protein>
    <submittedName>
        <fullName evidence="2">PRC-barrel domain containing protein</fullName>
    </submittedName>
</protein>
<dbReference type="RefSeq" id="WP_116650413.1">
    <property type="nucleotide sequence ID" value="NZ_QUZK01000033.1"/>
</dbReference>
<feature type="domain" description="PRC-barrel" evidence="1">
    <location>
        <begin position="27"/>
        <end position="90"/>
    </location>
</feature>
<accession>A0A3E1K990</accession>
<dbReference type="OrthoDB" id="286778at2"/>
<dbReference type="Pfam" id="PF05239">
    <property type="entry name" value="PRC"/>
    <property type="match status" value="1"/>
</dbReference>
<dbReference type="Proteomes" id="UP000260351">
    <property type="component" value="Unassembled WGS sequence"/>
</dbReference>
<dbReference type="SUPFAM" id="SSF50346">
    <property type="entry name" value="PRC-barrel domain"/>
    <property type="match status" value="1"/>
</dbReference>
<organism evidence="2 3">
    <name type="scientific">Wenzhouxiangella sediminis</name>
    <dbReference type="NCBI Taxonomy" id="1792836"/>
    <lineage>
        <taxon>Bacteria</taxon>
        <taxon>Pseudomonadati</taxon>
        <taxon>Pseudomonadota</taxon>
        <taxon>Gammaproteobacteria</taxon>
        <taxon>Chromatiales</taxon>
        <taxon>Wenzhouxiangellaceae</taxon>
        <taxon>Wenzhouxiangella</taxon>
    </lineage>
</organism>
<keyword evidence="3" id="KW-1185">Reference proteome</keyword>
<name>A0A3E1K990_9GAMM</name>
<comment type="caution">
    <text evidence="2">The sequence shown here is derived from an EMBL/GenBank/DDBJ whole genome shotgun (WGS) entry which is preliminary data.</text>
</comment>
<evidence type="ECO:0000313" key="3">
    <source>
        <dbReference type="Proteomes" id="UP000260351"/>
    </source>
</evidence>
<evidence type="ECO:0000259" key="1">
    <source>
        <dbReference type="Pfam" id="PF05239"/>
    </source>
</evidence>
<dbReference type="Gene3D" id="2.30.30.240">
    <property type="entry name" value="PRC-barrel domain"/>
    <property type="match status" value="1"/>
</dbReference>
<dbReference type="AlphaFoldDB" id="A0A3E1K990"/>
<gene>
    <name evidence="2" type="ORF">DZC52_06990</name>
</gene>
<reference evidence="2 3" key="1">
    <citation type="submission" date="2018-08" db="EMBL/GenBank/DDBJ databases">
        <title>Wenzhouxiangella salilacus sp. nov., a novel bacterium isolated from a saline lake in Xinjiang Province, China.</title>
        <authorList>
            <person name="Han S."/>
        </authorList>
    </citation>
    <scope>NUCLEOTIDE SEQUENCE [LARGE SCALE GENOMIC DNA]</scope>
    <source>
        <strain evidence="2 3">XDB06</strain>
    </source>
</reference>
<evidence type="ECO:0000313" key="2">
    <source>
        <dbReference type="EMBL" id="RFF30672.1"/>
    </source>
</evidence>
<dbReference type="PANTHER" id="PTHR36505:SF1">
    <property type="entry name" value="BLR1072 PROTEIN"/>
    <property type="match status" value="1"/>
</dbReference>